<evidence type="ECO:0000313" key="6">
    <source>
        <dbReference type="Proteomes" id="UP000509722"/>
    </source>
</evidence>
<reference evidence="5 6" key="2">
    <citation type="submission" date="2020-05" db="EMBL/GenBank/DDBJ databases">
        <title>Complete genome sequencing of Campylobacter and Arcobacter type strains.</title>
        <authorList>
            <person name="Miller W.G."/>
            <person name="Yee E."/>
        </authorList>
    </citation>
    <scope>NUCLEOTIDE SEQUENCE [LARGE SCALE GENOMIC DNA]</scope>
    <source>
        <strain evidence="5 6">LMG 6451</strain>
    </source>
</reference>
<dbReference type="InterPro" id="IPR051544">
    <property type="entry name" value="TPS_OM_transporter"/>
</dbReference>
<dbReference type="PANTHER" id="PTHR34597">
    <property type="entry name" value="SLR1661 PROTEIN"/>
    <property type="match status" value="1"/>
</dbReference>
<evidence type="ECO:0000259" key="2">
    <source>
        <dbReference type="Pfam" id="PF03865"/>
    </source>
</evidence>
<dbReference type="Pfam" id="PF03865">
    <property type="entry name" value="ShlB"/>
    <property type="match status" value="1"/>
</dbReference>
<dbReference type="PIRSF" id="PIRSF029745">
    <property type="entry name" value="FhaC"/>
    <property type="match status" value="1"/>
</dbReference>
<dbReference type="GO" id="GO:0098046">
    <property type="term" value="C:type V protein secretion system complex"/>
    <property type="evidence" value="ECO:0007669"/>
    <property type="project" value="TreeGrafter"/>
</dbReference>
<dbReference type="EMBL" id="KC907252">
    <property type="protein sequence ID" value="AGS56926.1"/>
    <property type="molecule type" value="Genomic_DNA"/>
</dbReference>
<organism evidence="4">
    <name type="scientific">Campylobacter ureolyticus</name>
    <dbReference type="NCBI Taxonomy" id="827"/>
    <lineage>
        <taxon>Bacteria</taxon>
        <taxon>Pseudomonadati</taxon>
        <taxon>Campylobacterota</taxon>
        <taxon>Epsilonproteobacteria</taxon>
        <taxon>Campylobacterales</taxon>
        <taxon>Campylobacteraceae</taxon>
        <taxon>Campylobacter</taxon>
    </lineage>
</organism>
<evidence type="ECO:0000256" key="1">
    <source>
        <dbReference type="SAM" id="Phobius"/>
    </source>
</evidence>
<dbReference type="InterPro" id="IPR005565">
    <property type="entry name" value="Hemolysn_activator_HlyB_C"/>
</dbReference>
<dbReference type="Gene3D" id="2.40.160.50">
    <property type="entry name" value="membrane protein fhac: a member of the omp85/tpsb transporter family"/>
    <property type="match status" value="1"/>
</dbReference>
<dbReference type="Proteomes" id="UP000509722">
    <property type="component" value="Chromosome"/>
</dbReference>
<sequence length="572" mass="65839">MFHFCEVFMRVFFILMLIIIQIFANTLNQISQTQAKQEEDRLKFIESQKENSNIILTPKKNQISAIISNEKPCFIINEILLIGKDNNKFEKYLKKSLKNVKFKNGNCIGKKSVNIIYNSFYNEILKAGLITTAINLPSQNLKSKTLKFEIIPGKIDTININDKNSTKNRASIFTSFGINKKGDILNLRDIEQALEILQNASNGNVSFELLPSNKENYSDINITKEEKLPLNLSLSFDNLGSKATGKYQGSLNLNVLNLMGFNEILYSSYSKNIFKADKQSVENDTKRGKTDNIYYGITIPYKRFSLDFNEYRYNYDQAIPGAFGVYKYSGKSKRRNLTINYLYHRDQISKNSLFFRLWEKENKNYIEDYELDNQRKKTAGYEIGLSSQIFIENGHVVFGATYKKGTGARGALRAPEEDYNDGTNRFETVTIDFNFNKSSLNVPLTYDFKFHGMWNNTSLTMQERLNIGGYYTVRGFDGEMSLVGDRGYYIRNTLEYSYLNSHKLYAAFDFGKVSGKSSNYMTDNTLVGSGVGLKGHFKRKVQYDLFLGFPLNKPEFFKTDKTVLNFNTTYNF</sequence>
<evidence type="ECO:0000313" key="4">
    <source>
        <dbReference type="EMBL" id="AGS56926.1"/>
    </source>
</evidence>
<dbReference type="InterPro" id="IPR035251">
    <property type="entry name" value="ShlB_POTRA"/>
</dbReference>
<keyword evidence="1" id="KW-0472">Membrane</keyword>
<dbReference type="GO" id="GO:0046819">
    <property type="term" value="P:protein secretion by the type V secretion system"/>
    <property type="evidence" value="ECO:0007669"/>
    <property type="project" value="TreeGrafter"/>
</dbReference>
<dbReference type="GO" id="GO:0008320">
    <property type="term" value="F:protein transmembrane transporter activity"/>
    <property type="evidence" value="ECO:0007669"/>
    <property type="project" value="TreeGrafter"/>
</dbReference>
<feature type="domain" description="Haemolysin activator HlyB C-terminal" evidence="2">
    <location>
        <begin position="217"/>
        <end position="535"/>
    </location>
</feature>
<dbReference type="AlphaFoldDB" id="S5TUU6"/>
<accession>S5TUU6</accession>
<evidence type="ECO:0000259" key="3">
    <source>
        <dbReference type="Pfam" id="PF17287"/>
    </source>
</evidence>
<dbReference type="EMBL" id="CP053832">
    <property type="protein sequence ID" value="QKF85081.1"/>
    <property type="molecule type" value="Genomic_DNA"/>
</dbReference>
<proteinExistence type="predicted"/>
<dbReference type="Pfam" id="PF17287">
    <property type="entry name" value="POTRA_3"/>
    <property type="match status" value="1"/>
</dbReference>
<name>S5TUU6_9BACT</name>
<keyword evidence="1" id="KW-0812">Transmembrane</keyword>
<reference evidence="4" key="1">
    <citation type="submission" date="2013-04" db="EMBL/GenBank/DDBJ databases">
        <title>The first whole genome analysis of two C. ureolyticus strains; genomic investigation into strain heterogeneity and pathogenic potential.</title>
        <authorList>
            <person name="Bullman S."/>
            <person name="Lucid A."/>
            <person name="Sleator R.D."/>
        </authorList>
    </citation>
    <scope>NUCLEOTIDE SEQUENCE</scope>
    <source>
        <strain evidence="4">DSMZ 20703</strain>
    </source>
</reference>
<evidence type="ECO:0000313" key="5">
    <source>
        <dbReference type="EMBL" id="QKF85081.1"/>
    </source>
</evidence>
<protein>
    <submittedName>
        <fullName evidence="4">Hemolysin activation protein</fullName>
    </submittedName>
    <submittedName>
        <fullName evidence="5">Hemolysin secretion/activation protein, ShlB/FhaC/HecB family</fullName>
    </submittedName>
</protein>
<dbReference type="InterPro" id="IPR027282">
    <property type="entry name" value="TPS"/>
</dbReference>
<keyword evidence="1" id="KW-1133">Transmembrane helix</keyword>
<gene>
    <name evidence="5" type="ORF">CURT_1653</name>
</gene>
<feature type="transmembrane region" description="Helical" evidence="1">
    <location>
        <begin position="7"/>
        <end position="24"/>
    </location>
</feature>
<feature type="domain" description="ShlB POTRA" evidence="3">
    <location>
        <begin position="154"/>
        <end position="211"/>
    </location>
</feature>
<dbReference type="PANTHER" id="PTHR34597:SF3">
    <property type="entry name" value="OUTER MEMBRANE TRANSPORTER CDIB"/>
    <property type="match status" value="1"/>
</dbReference>